<evidence type="ECO:0000313" key="8">
    <source>
        <dbReference type="Proteomes" id="UP000189818"/>
    </source>
</evidence>
<evidence type="ECO:0000256" key="2">
    <source>
        <dbReference type="ARBA" id="ARBA00022692"/>
    </source>
</evidence>
<keyword evidence="2 5" id="KW-0812">Transmembrane</keyword>
<gene>
    <name evidence="7" type="ORF">SAMN06295920_101245</name>
</gene>
<dbReference type="EMBL" id="FUYM01000001">
    <property type="protein sequence ID" value="SKB26382.1"/>
    <property type="molecule type" value="Genomic_DNA"/>
</dbReference>
<dbReference type="Pfam" id="PF04357">
    <property type="entry name" value="TamB"/>
    <property type="match status" value="1"/>
</dbReference>
<sequence length="1392" mass="146815">MADEIAMVEEKVEAWRRRHPVLRFVAIGLLSLLLLCSAAIWMLDSGPGHRLIIDRIGALRPSSGLRIRIGRIDGSIWNRATLRDLRLYDNQGLFLEAPEIALDWRPAAWVANKLWIRSVETDLLILHRKPKLQPSPKKGPLLPGFDIHVGRLRIAKLRLEPPVAGRRHIVRIAAEADIHDGRVLLKLDGASSARDRLTLQLDSEPDRDRFDLDARLVGPADGVVAGATGWKRPVDGVISGTGRWSAWKGRATMDVGDIRLVDLRLAADHGKYALDGALAPSRLLSGKLQRLSDPTIRVSGAATLADRQLGGTLSIATPALEIGASGTLDLAASAFDAVVVDAKLLRPQAMFPNMTGRNIRLHASFDGPFGTADYAYVLTAEHVAFDTTGFDVVRAEGKGKLSDPPVKLPVRLSARRVTGVGDVAGGILGNLKVDGVLQVTAQKVTGERLRLSSDKLAGQLSLSLDLRTGAYDVALTGKLLRYFIPGIGIVDVNSELKVVPGAGGRGTVVAGRGRAWVRRFDNAFLRSLAGGLPSIDTRLRRGPDGVLHFERLVLTGPGIRLAGNGFRRRDGTFYFKGSGTQAQYGPVQLTLDGNISRPKIDLVLASPVQALGLVNVAVKLDPTAQGFTYSVTGGSHLGPWGSSGAILLPANQPATIQVANFAVSGAKGSGSLRSDPGGFTGRIDLADGTVTGPLLFSVERGLQKIEGHLRARRATIGAAVPFTIGRGRLDGTVLLDPAGVQVNATVALFGTTMRGVTLGRGRATIALKGDSGTISANLAGSRGRGFELATLARLAPDGVSLTAEGTIDQKPVRLDGPAVLRREPDAWRLEPTALSFGSGKATLAGRFGSATNELKAGVQAMPLSVLDIFYPGLGLSGVATGEVDYRLQRGARIPTGRANLKIRGLSRSGLVLTSRPADVALAGVLTENVAAARAVVSSGGKVIGRGQARITNLPTTGALPDRLMSGNLFAQLRYGGPADTLWRLIGVETIDISGPVSIGADISGTGANPVIRGSLRSTQARLESAVTGTVITNIAATGRFNGSRLLVDKLSGQTRGGGTIAGRAAFDFAAEKGIGMDVALDAQNAQLINRDDIGATVTGPIKIRSDGGSGTIAGDVRLVRGRFQLGRAAAVATIPQFDTVELNRPDDEDDVQRPLSWKLDIDVDSRNQLAVTGLGLDSEWRGKLHLGGTIDNPAINGRVDLVRGGYEFAGRRFDLDRGAIRFLGETPPDPLLDITAKANLNGVSATITVSGTGQKPEIHFSSIPALPEDELLSRLLFGTSITNLSAPEALQLAAAVGSLRGGGGGLNPINAVRRAAGLDRLRILPADPTIGIGTSIAAGKYIGRRTYVEVISDGQGYSATRIEFQITRWLSLLSSISTIGRQSASVKVSKDY</sequence>
<dbReference type="GO" id="GO:0009306">
    <property type="term" value="P:protein secretion"/>
    <property type="evidence" value="ECO:0007669"/>
    <property type="project" value="InterPro"/>
</dbReference>
<keyword evidence="3 5" id="KW-1133">Transmembrane helix</keyword>
<organism evidence="7 8">
    <name type="scientific">Rhizorhabdus histidinilytica</name>
    <dbReference type="NCBI Taxonomy" id="439228"/>
    <lineage>
        <taxon>Bacteria</taxon>
        <taxon>Pseudomonadati</taxon>
        <taxon>Pseudomonadota</taxon>
        <taxon>Alphaproteobacteria</taxon>
        <taxon>Sphingomonadales</taxon>
        <taxon>Sphingomonadaceae</taxon>
        <taxon>Rhizorhabdus</taxon>
    </lineage>
</organism>
<keyword evidence="8" id="KW-1185">Reference proteome</keyword>
<evidence type="ECO:0000256" key="1">
    <source>
        <dbReference type="ARBA" id="ARBA00004167"/>
    </source>
</evidence>
<comment type="subcellular location">
    <subcellularLocation>
        <location evidence="1">Membrane</location>
        <topology evidence="1">Single-pass membrane protein</topology>
    </subcellularLocation>
</comment>
<evidence type="ECO:0000256" key="4">
    <source>
        <dbReference type="ARBA" id="ARBA00023136"/>
    </source>
</evidence>
<feature type="transmembrane region" description="Helical" evidence="5">
    <location>
        <begin position="21"/>
        <end position="43"/>
    </location>
</feature>
<evidence type="ECO:0000256" key="3">
    <source>
        <dbReference type="ARBA" id="ARBA00022989"/>
    </source>
</evidence>
<keyword evidence="4 5" id="KW-0472">Membrane</keyword>
<feature type="domain" description="Translocation and assembly module TamB C-terminal" evidence="6">
    <location>
        <begin position="1050"/>
        <end position="1391"/>
    </location>
</feature>
<dbReference type="InterPro" id="IPR007452">
    <property type="entry name" value="TamB_C"/>
</dbReference>
<proteinExistence type="predicted"/>
<dbReference type="Proteomes" id="UP000189818">
    <property type="component" value="Unassembled WGS sequence"/>
</dbReference>
<protein>
    <submittedName>
        <fullName evidence="7">Autotransporter secretion inner membrane protein TamB</fullName>
    </submittedName>
</protein>
<dbReference type="OrthoDB" id="7784409at2"/>
<dbReference type="PANTHER" id="PTHR36985">
    <property type="entry name" value="TRANSLOCATION AND ASSEMBLY MODULE SUBUNIT TAMB"/>
    <property type="match status" value="1"/>
</dbReference>
<evidence type="ECO:0000313" key="7">
    <source>
        <dbReference type="EMBL" id="SKB26382.1"/>
    </source>
</evidence>
<dbReference type="GO" id="GO:0005886">
    <property type="term" value="C:plasma membrane"/>
    <property type="evidence" value="ECO:0007669"/>
    <property type="project" value="InterPro"/>
</dbReference>
<evidence type="ECO:0000259" key="6">
    <source>
        <dbReference type="Pfam" id="PF04357"/>
    </source>
</evidence>
<accession>A0A1T4ZUF3</accession>
<dbReference type="STRING" id="439228.SAMN06295920_101245"/>
<dbReference type="PANTHER" id="PTHR36985:SF1">
    <property type="entry name" value="TRANSLOCATION AND ASSEMBLY MODULE SUBUNIT TAMB"/>
    <property type="match status" value="1"/>
</dbReference>
<evidence type="ECO:0000256" key="5">
    <source>
        <dbReference type="SAM" id="Phobius"/>
    </source>
</evidence>
<reference evidence="8" key="1">
    <citation type="submission" date="2017-02" db="EMBL/GenBank/DDBJ databases">
        <authorList>
            <person name="Varghese N."/>
            <person name="Submissions S."/>
        </authorList>
    </citation>
    <scope>NUCLEOTIDE SEQUENCE [LARGE SCALE GENOMIC DNA]</scope>
    <source>
        <strain evidence="8">UM2</strain>
    </source>
</reference>
<dbReference type="RefSeq" id="WP_079646217.1">
    <property type="nucleotide sequence ID" value="NZ_FUYM01000001.1"/>
</dbReference>
<name>A0A1T4ZUF3_9SPHN</name>